<sequence>MCLQIEYNHQIFKIDIYSYNLIIDRICQTMQKNVQQTNKILLMLLIETHVNSFMQKLSQQFQEKKYLRVKECYKKFISLHNQQIPQSRPNIGIIVLLIQQKIIKIPVYENDEAYDQAFNSIVQYKLKKSCINALVQKIKLLQASKNILILGFFDTTPHEFIAFQGENIQKKLFQFFMQFKLDYEYYRLLQQLQ</sequence>
<name>A0A8S1M7D7_9CILI</name>
<evidence type="ECO:0000313" key="2">
    <source>
        <dbReference type="Proteomes" id="UP000692954"/>
    </source>
</evidence>
<proteinExistence type="predicted"/>
<comment type="caution">
    <text evidence="1">The sequence shown here is derived from an EMBL/GenBank/DDBJ whole genome shotgun (WGS) entry which is preliminary data.</text>
</comment>
<organism evidence="1 2">
    <name type="scientific">Paramecium sonneborni</name>
    <dbReference type="NCBI Taxonomy" id="65129"/>
    <lineage>
        <taxon>Eukaryota</taxon>
        <taxon>Sar</taxon>
        <taxon>Alveolata</taxon>
        <taxon>Ciliophora</taxon>
        <taxon>Intramacronucleata</taxon>
        <taxon>Oligohymenophorea</taxon>
        <taxon>Peniculida</taxon>
        <taxon>Parameciidae</taxon>
        <taxon>Paramecium</taxon>
    </lineage>
</organism>
<gene>
    <name evidence="1" type="ORF">PSON_ATCC_30995.1.T0270361</name>
</gene>
<dbReference type="Proteomes" id="UP000692954">
    <property type="component" value="Unassembled WGS sequence"/>
</dbReference>
<dbReference type="AlphaFoldDB" id="A0A8S1M7D7"/>
<dbReference type="EMBL" id="CAJJDN010000027">
    <property type="protein sequence ID" value="CAD8071134.1"/>
    <property type="molecule type" value="Genomic_DNA"/>
</dbReference>
<evidence type="ECO:0000313" key="1">
    <source>
        <dbReference type="EMBL" id="CAD8071134.1"/>
    </source>
</evidence>
<reference evidence="1" key="1">
    <citation type="submission" date="2021-01" db="EMBL/GenBank/DDBJ databases">
        <authorList>
            <consortium name="Genoscope - CEA"/>
            <person name="William W."/>
        </authorList>
    </citation>
    <scope>NUCLEOTIDE SEQUENCE</scope>
</reference>
<accession>A0A8S1M7D7</accession>
<keyword evidence="2" id="KW-1185">Reference proteome</keyword>
<protein>
    <submittedName>
        <fullName evidence="1">Uncharacterized protein</fullName>
    </submittedName>
</protein>